<dbReference type="OrthoDB" id="4763869at2"/>
<dbReference type="EMBL" id="JXST01000006">
    <property type="protein sequence ID" value="KIU17884.1"/>
    <property type="molecule type" value="Genomic_DNA"/>
</dbReference>
<dbReference type="PATRIC" id="fig|280871.6.peg.1318"/>
<keyword evidence="2" id="KW-1185">Reference proteome</keyword>
<dbReference type="Proteomes" id="UP000032221">
    <property type="component" value="Unassembled WGS sequence"/>
</dbReference>
<proteinExistence type="predicted"/>
<accession>A0A0D1JZ04</accession>
<protein>
    <submittedName>
        <fullName evidence="1">Uncharacterized protein</fullName>
    </submittedName>
</protein>
<evidence type="ECO:0000313" key="1">
    <source>
        <dbReference type="EMBL" id="KIU17884.1"/>
    </source>
</evidence>
<dbReference type="AlphaFoldDB" id="A0A0D1JZ04"/>
<comment type="caution">
    <text evidence="1">The sequence shown here is derived from an EMBL/GenBank/DDBJ whole genome shotgun (WGS) entry which is preliminary data.</text>
</comment>
<name>A0A0D1JZ04_9MYCO</name>
<sequence length="112" mass="11808">MSESEAQPETGTELQPGDVTEFLVVLTQLNKGRTQVELTKALHEVVDAALATEKKGGSVTLKIKVEPLESGAVSLIPDVTCSPAKDPAGTIFFADGDGTLSRDNAGMFYGNR</sequence>
<evidence type="ECO:0000313" key="2">
    <source>
        <dbReference type="Proteomes" id="UP000032221"/>
    </source>
</evidence>
<gene>
    <name evidence="1" type="ORF">TL10_06405</name>
</gene>
<reference evidence="1 2" key="1">
    <citation type="submission" date="2015-01" db="EMBL/GenBank/DDBJ databases">
        <title>Genome sequence of Mycobacterium llatzerense and Mycobacterium immunogenum recovered from brain abscess.</title>
        <authorList>
            <person name="Greninger A.L."/>
            <person name="Langelier C."/>
            <person name="Cunningham G."/>
            <person name="Chiu C.Y."/>
            <person name="Miller S."/>
        </authorList>
    </citation>
    <scope>NUCLEOTIDE SEQUENCE [LARGE SCALE GENOMIC DNA]</scope>
    <source>
        <strain evidence="1 2">CLUC14</strain>
    </source>
</reference>
<organism evidence="1 2">
    <name type="scientific">Mycolicibacterium llatzerense</name>
    <dbReference type="NCBI Taxonomy" id="280871"/>
    <lineage>
        <taxon>Bacteria</taxon>
        <taxon>Bacillati</taxon>
        <taxon>Actinomycetota</taxon>
        <taxon>Actinomycetes</taxon>
        <taxon>Mycobacteriales</taxon>
        <taxon>Mycobacteriaceae</taxon>
        <taxon>Mycolicibacterium</taxon>
    </lineage>
</organism>
<dbReference type="STRING" id="280871.TL10_06405"/>
<dbReference type="RefSeq" id="WP_043984956.1">
    <property type="nucleotide sequence ID" value="NZ_JXST01000006.1"/>
</dbReference>